<organism evidence="1 2">
    <name type="scientific">Cerrena zonata</name>
    <dbReference type="NCBI Taxonomy" id="2478898"/>
    <lineage>
        <taxon>Eukaryota</taxon>
        <taxon>Fungi</taxon>
        <taxon>Dikarya</taxon>
        <taxon>Basidiomycota</taxon>
        <taxon>Agaricomycotina</taxon>
        <taxon>Agaricomycetes</taxon>
        <taxon>Polyporales</taxon>
        <taxon>Cerrenaceae</taxon>
        <taxon>Cerrena</taxon>
    </lineage>
</organism>
<comment type="caution">
    <text evidence="1">The sequence shown here is derived from an EMBL/GenBank/DDBJ whole genome shotgun (WGS) entry which is preliminary data.</text>
</comment>
<sequence length="688" mass="76568">MSVLLDLTPITLLSEFDTYSNIQEVVPYQLTAGMGQFHERTVWKIPSLVDLPETSRGVTFDPDLLARLLFNIYIKMFPWEDLSNRMRGMYLGDTPHVDRIHHSRLTLALLIQLIQRHVTTDWNQTIKNLLSLMSSGKTLLSGPQNVQDFSCHLDRLGIYSITNFAPVDSAEVARLTKLGVKRLQIFDPVPPLICVVLVVPRSKLDVLDDPDLGNPSLHVVVRSDKFNNHFTPVQAVFGTIVSSDTEDVSYFSPDPLGRSNSTPLLLMFWIPSWTLTLTKKAITVALALQKASQTSKMSSKLGSDLELFATSFEDKQHVLLSKELPRMDANRNIPTSSTFPGFPPPPETAVRAAVSTDSTNIQSFVIRVNIDDPDARAELAQKSTPIKVIQKSSCSVEVTLGTTLKRVLAFPFPVNGKDPMLRVARTSFYIEVVTQLASFRKPGGMRLNRFPIAKSGLDSASWNFHRVVIDNLPVLDSDPKKLEWLGGHATYMMSQRERSILEGSAQKDAAIDDLVDVKSSLHLILTTCAGVYRPQRSVFALREQGSNDIKALIFVASLRLDLQAHTVVADAFVLTMDQDYLKTIAKSLSDLSPAIFGVDISPQEAEVWQHILPSMAERCRKWNHGEECTNQQGNNNISPGPTGYSICRCGRGQDITTFKEKGEWDAFAPYVTRIAISPLFAVSYLDPI</sequence>
<protein>
    <submittedName>
        <fullName evidence="1">Uncharacterized protein</fullName>
    </submittedName>
</protein>
<dbReference type="AlphaFoldDB" id="A0AAW0GSD2"/>
<gene>
    <name evidence="1" type="ORF">QCA50_001166</name>
</gene>
<accession>A0AAW0GSD2</accession>
<keyword evidence="2" id="KW-1185">Reference proteome</keyword>
<dbReference type="EMBL" id="JASBNA010000001">
    <property type="protein sequence ID" value="KAK7696508.1"/>
    <property type="molecule type" value="Genomic_DNA"/>
</dbReference>
<reference evidence="1 2" key="1">
    <citation type="submission" date="2022-09" db="EMBL/GenBank/DDBJ databases">
        <authorList>
            <person name="Palmer J.M."/>
        </authorList>
    </citation>
    <scope>NUCLEOTIDE SEQUENCE [LARGE SCALE GENOMIC DNA]</scope>
    <source>
        <strain evidence="1 2">DSM 7382</strain>
    </source>
</reference>
<evidence type="ECO:0000313" key="1">
    <source>
        <dbReference type="EMBL" id="KAK7696508.1"/>
    </source>
</evidence>
<evidence type="ECO:0000313" key="2">
    <source>
        <dbReference type="Proteomes" id="UP001385951"/>
    </source>
</evidence>
<proteinExistence type="predicted"/>
<dbReference type="Proteomes" id="UP001385951">
    <property type="component" value="Unassembled WGS sequence"/>
</dbReference>
<name>A0AAW0GSD2_9APHY</name>